<proteinExistence type="predicted"/>
<reference evidence="1 2" key="1">
    <citation type="submission" date="2019-06" db="EMBL/GenBank/DDBJ databases">
        <title>A chromosomal-level reference genome of Carpinus fangiana (Coryloideae, Betulaceae).</title>
        <authorList>
            <person name="Yang X."/>
            <person name="Wang Z."/>
            <person name="Zhang L."/>
            <person name="Hao G."/>
            <person name="Liu J."/>
            <person name="Yang Y."/>
        </authorList>
    </citation>
    <scope>NUCLEOTIDE SEQUENCE [LARGE SCALE GENOMIC DNA]</scope>
    <source>
        <strain evidence="1">Cfa_2016G</strain>
        <tissue evidence="1">Leaf</tissue>
    </source>
</reference>
<dbReference type="OrthoDB" id="2789670at2759"/>
<dbReference type="AlphaFoldDB" id="A0A5N6RBM4"/>
<dbReference type="GO" id="GO:0004497">
    <property type="term" value="F:monooxygenase activity"/>
    <property type="evidence" value="ECO:0007669"/>
    <property type="project" value="InterPro"/>
</dbReference>
<dbReference type="Proteomes" id="UP000327013">
    <property type="component" value="Chromosome 6"/>
</dbReference>
<dbReference type="EMBL" id="CM017326">
    <property type="protein sequence ID" value="KAE8076199.1"/>
    <property type="molecule type" value="Genomic_DNA"/>
</dbReference>
<dbReference type="PANTHER" id="PTHR47949:SF4">
    <property type="entry name" value="TYROSINE N-MONOOXYGENASE"/>
    <property type="match status" value="1"/>
</dbReference>
<name>A0A5N6RBM4_9ROSI</name>
<sequence length="157" mass="17714">MLNQPEVLQKAVDEIYRMVLKARWVQEFDIPKLNYVTPCPLKPIWAWPQPSSLGRSTEVQTRVTSKEGRIIGRGGGELPENELCFISFNTGRRGCMSVQLGTSMNVMLLAKLLQGFSWSFPMNMEKIDLSESINNLSMAKPLHAHAKPRLAPKLYPA</sequence>
<dbReference type="GO" id="GO:0020037">
    <property type="term" value="F:heme binding"/>
    <property type="evidence" value="ECO:0007669"/>
    <property type="project" value="InterPro"/>
</dbReference>
<evidence type="ECO:0000313" key="2">
    <source>
        <dbReference type="Proteomes" id="UP000327013"/>
    </source>
</evidence>
<protein>
    <recommendedName>
        <fullName evidence="3">Cytochrome P450</fullName>
    </recommendedName>
</protein>
<evidence type="ECO:0008006" key="3">
    <source>
        <dbReference type="Google" id="ProtNLM"/>
    </source>
</evidence>
<dbReference type="GO" id="GO:0016705">
    <property type="term" value="F:oxidoreductase activity, acting on paired donors, with incorporation or reduction of molecular oxygen"/>
    <property type="evidence" value="ECO:0007669"/>
    <property type="project" value="InterPro"/>
</dbReference>
<dbReference type="InterPro" id="IPR051382">
    <property type="entry name" value="CYP450_AA/FA_Hydroxylases"/>
</dbReference>
<dbReference type="GO" id="GO:0005506">
    <property type="term" value="F:iron ion binding"/>
    <property type="evidence" value="ECO:0007669"/>
    <property type="project" value="InterPro"/>
</dbReference>
<dbReference type="Gene3D" id="1.10.630.10">
    <property type="entry name" value="Cytochrome P450"/>
    <property type="match status" value="1"/>
</dbReference>
<dbReference type="SUPFAM" id="SSF48264">
    <property type="entry name" value="Cytochrome P450"/>
    <property type="match status" value="1"/>
</dbReference>
<dbReference type="PANTHER" id="PTHR47949">
    <property type="entry name" value="CYTOCHROME P450 703A2-RELATED-RELATED"/>
    <property type="match status" value="1"/>
</dbReference>
<evidence type="ECO:0000313" key="1">
    <source>
        <dbReference type="EMBL" id="KAE8076199.1"/>
    </source>
</evidence>
<keyword evidence="2" id="KW-1185">Reference proteome</keyword>
<gene>
    <name evidence="1" type="ORF">FH972_014863</name>
</gene>
<organism evidence="1 2">
    <name type="scientific">Carpinus fangiana</name>
    <dbReference type="NCBI Taxonomy" id="176857"/>
    <lineage>
        <taxon>Eukaryota</taxon>
        <taxon>Viridiplantae</taxon>
        <taxon>Streptophyta</taxon>
        <taxon>Embryophyta</taxon>
        <taxon>Tracheophyta</taxon>
        <taxon>Spermatophyta</taxon>
        <taxon>Magnoliopsida</taxon>
        <taxon>eudicotyledons</taxon>
        <taxon>Gunneridae</taxon>
        <taxon>Pentapetalae</taxon>
        <taxon>rosids</taxon>
        <taxon>fabids</taxon>
        <taxon>Fagales</taxon>
        <taxon>Betulaceae</taxon>
        <taxon>Carpinus</taxon>
    </lineage>
</organism>
<dbReference type="InterPro" id="IPR036396">
    <property type="entry name" value="Cyt_P450_sf"/>
</dbReference>
<accession>A0A5N6RBM4</accession>